<keyword evidence="2" id="KW-0813">Transport</keyword>
<dbReference type="InterPro" id="IPR000528">
    <property type="entry name" value="Plant_nsLTP"/>
</dbReference>
<keyword evidence="2" id="KW-0446">Lipid-binding</keyword>
<accession>A0ABR2GGE8</accession>
<keyword evidence="6" id="KW-1185">Reference proteome</keyword>
<dbReference type="SMART" id="SM00499">
    <property type="entry name" value="AAI"/>
    <property type="match status" value="1"/>
</dbReference>
<dbReference type="Proteomes" id="UP001472677">
    <property type="component" value="Unassembled WGS sequence"/>
</dbReference>
<evidence type="ECO:0000313" key="5">
    <source>
        <dbReference type="EMBL" id="KAK8601706.1"/>
    </source>
</evidence>
<evidence type="ECO:0000259" key="4">
    <source>
        <dbReference type="SMART" id="SM00499"/>
    </source>
</evidence>
<feature type="chain" id="PRO_5045476975" description="Non-specific lipid-transfer protein" evidence="3">
    <location>
        <begin position="27"/>
        <end position="121"/>
    </location>
</feature>
<evidence type="ECO:0000313" key="6">
    <source>
        <dbReference type="Proteomes" id="UP001472677"/>
    </source>
</evidence>
<dbReference type="Pfam" id="PF00234">
    <property type="entry name" value="Tryp_alpha_amyl"/>
    <property type="match status" value="1"/>
</dbReference>
<organism evidence="5 6">
    <name type="scientific">Hibiscus sabdariffa</name>
    <name type="common">roselle</name>
    <dbReference type="NCBI Taxonomy" id="183260"/>
    <lineage>
        <taxon>Eukaryota</taxon>
        <taxon>Viridiplantae</taxon>
        <taxon>Streptophyta</taxon>
        <taxon>Embryophyta</taxon>
        <taxon>Tracheophyta</taxon>
        <taxon>Spermatophyta</taxon>
        <taxon>Magnoliopsida</taxon>
        <taxon>eudicotyledons</taxon>
        <taxon>Gunneridae</taxon>
        <taxon>Pentapetalae</taxon>
        <taxon>rosids</taxon>
        <taxon>malvids</taxon>
        <taxon>Malvales</taxon>
        <taxon>Malvaceae</taxon>
        <taxon>Malvoideae</taxon>
        <taxon>Hibiscus</taxon>
    </lineage>
</organism>
<feature type="domain" description="Bifunctional inhibitor/plant lipid transfer protein/seed storage helical" evidence="4">
    <location>
        <begin position="30"/>
        <end position="117"/>
    </location>
</feature>
<dbReference type="PANTHER" id="PTHR33076">
    <property type="entry name" value="NON-SPECIFIC LIPID-TRANSFER PROTEIN 2-RELATED"/>
    <property type="match status" value="1"/>
</dbReference>
<dbReference type="InterPro" id="IPR036312">
    <property type="entry name" value="Bifun_inhib/LTP/seed_sf"/>
</dbReference>
<comment type="similarity">
    <text evidence="1 2">Belongs to the plant LTP family.</text>
</comment>
<feature type="signal peptide" evidence="3">
    <location>
        <begin position="1"/>
        <end position="26"/>
    </location>
</feature>
<dbReference type="PRINTS" id="PR00382">
    <property type="entry name" value="LIPIDTRNSFER"/>
</dbReference>
<comment type="function">
    <text evidence="2">Plant non-specific lipid-transfer proteins transfer phospholipids as well as galactolipids across membranes. May play a role in wax or cutin deposition in the cell walls of expanding epidermal cells and certain secretory tissues.</text>
</comment>
<comment type="caution">
    <text evidence="5">The sequence shown here is derived from an EMBL/GenBank/DDBJ whole genome shotgun (WGS) entry which is preliminary data.</text>
</comment>
<dbReference type="EMBL" id="JBBPBM010000001">
    <property type="protein sequence ID" value="KAK8601706.1"/>
    <property type="molecule type" value="Genomic_DNA"/>
</dbReference>
<dbReference type="InterPro" id="IPR016140">
    <property type="entry name" value="Bifunc_inhib/LTP/seed_store"/>
</dbReference>
<proteinExistence type="inferred from homology"/>
<evidence type="ECO:0000256" key="1">
    <source>
        <dbReference type="ARBA" id="ARBA00009748"/>
    </source>
</evidence>
<dbReference type="SUPFAM" id="SSF47699">
    <property type="entry name" value="Bifunctional inhibitor/lipid-transfer protein/seed storage 2S albumin"/>
    <property type="match status" value="1"/>
</dbReference>
<gene>
    <name evidence="5" type="ORF">V6N12_051534</name>
</gene>
<evidence type="ECO:0000256" key="3">
    <source>
        <dbReference type="SAM" id="SignalP"/>
    </source>
</evidence>
<protein>
    <recommendedName>
        <fullName evidence="2">Non-specific lipid-transfer protein</fullName>
    </recommendedName>
</protein>
<evidence type="ECO:0000256" key="2">
    <source>
        <dbReference type="RuleBase" id="RU000628"/>
    </source>
</evidence>
<keyword evidence="3" id="KW-0732">Signal</keyword>
<dbReference type="Gene3D" id="1.10.110.10">
    <property type="entry name" value="Plant lipid-transfer and hydrophobic proteins"/>
    <property type="match status" value="1"/>
</dbReference>
<name>A0ABR2GGE8_9ROSI</name>
<sequence length="121" mass="11995">MASSMSLELACVVILCLAVGAPQSQGAITCGQVVSTLAPCIVYVRNNGAGGGVPAPCCNGIKSLNAATRSTSDRQSACNCVKAVAAGIPGVNYGLTNKLAGMCGVSAPFKISPSTDCKSVK</sequence>
<reference evidence="5 6" key="1">
    <citation type="journal article" date="2024" name="G3 (Bethesda)">
        <title>Genome assembly of Hibiscus sabdariffa L. provides insights into metabolisms of medicinal natural products.</title>
        <authorList>
            <person name="Kim T."/>
        </authorList>
    </citation>
    <scope>NUCLEOTIDE SEQUENCE [LARGE SCALE GENOMIC DNA]</scope>
    <source>
        <strain evidence="5">TK-2024</strain>
        <tissue evidence="5">Old leaves</tissue>
    </source>
</reference>
<dbReference type="CDD" id="cd01960">
    <property type="entry name" value="nsLTP1"/>
    <property type="match status" value="1"/>
</dbReference>